<dbReference type="Proteomes" id="UP000276215">
    <property type="component" value="Unassembled WGS sequence"/>
</dbReference>
<protein>
    <submittedName>
        <fullName evidence="2">Uncharacterized protein</fullName>
    </submittedName>
</protein>
<dbReference type="PANTHER" id="PTHR13621">
    <property type="entry name" value="PROLINE-RICH PROTEIN PRCC"/>
    <property type="match status" value="1"/>
</dbReference>
<reference evidence="2 3" key="1">
    <citation type="journal article" date="2018" name="Nat. Ecol. Evol.">
        <title>Pezizomycetes genomes reveal the molecular basis of ectomycorrhizal truffle lifestyle.</title>
        <authorList>
            <person name="Murat C."/>
            <person name="Payen T."/>
            <person name="Noel B."/>
            <person name="Kuo A."/>
            <person name="Morin E."/>
            <person name="Chen J."/>
            <person name="Kohler A."/>
            <person name="Krizsan K."/>
            <person name="Balestrini R."/>
            <person name="Da Silva C."/>
            <person name="Montanini B."/>
            <person name="Hainaut M."/>
            <person name="Levati E."/>
            <person name="Barry K.W."/>
            <person name="Belfiori B."/>
            <person name="Cichocki N."/>
            <person name="Clum A."/>
            <person name="Dockter R.B."/>
            <person name="Fauchery L."/>
            <person name="Guy J."/>
            <person name="Iotti M."/>
            <person name="Le Tacon F."/>
            <person name="Lindquist E.A."/>
            <person name="Lipzen A."/>
            <person name="Malagnac F."/>
            <person name="Mello A."/>
            <person name="Molinier V."/>
            <person name="Miyauchi S."/>
            <person name="Poulain J."/>
            <person name="Riccioni C."/>
            <person name="Rubini A."/>
            <person name="Sitrit Y."/>
            <person name="Splivallo R."/>
            <person name="Traeger S."/>
            <person name="Wang M."/>
            <person name="Zifcakova L."/>
            <person name="Wipf D."/>
            <person name="Zambonelli A."/>
            <person name="Paolocci F."/>
            <person name="Nowrousian M."/>
            <person name="Ottonello S."/>
            <person name="Baldrian P."/>
            <person name="Spatafora J.W."/>
            <person name="Henrissat B."/>
            <person name="Nagy L.G."/>
            <person name="Aury J.M."/>
            <person name="Wincker P."/>
            <person name="Grigoriev I.V."/>
            <person name="Bonfante P."/>
            <person name="Martin F.M."/>
        </authorList>
    </citation>
    <scope>NUCLEOTIDE SEQUENCE [LARGE SCALE GENOMIC DNA]</scope>
    <source>
        <strain evidence="2 3">120613-1</strain>
    </source>
</reference>
<evidence type="ECO:0000313" key="2">
    <source>
        <dbReference type="EMBL" id="RPB01848.1"/>
    </source>
</evidence>
<dbReference type="OrthoDB" id="2555634at2759"/>
<name>A0A3N4JXA6_9PEZI</name>
<dbReference type="InterPro" id="IPR018800">
    <property type="entry name" value="PRCC"/>
</dbReference>
<dbReference type="STRING" id="1336337.A0A3N4JXA6"/>
<dbReference type="EMBL" id="ML120371">
    <property type="protein sequence ID" value="RPB01848.1"/>
    <property type="molecule type" value="Genomic_DNA"/>
</dbReference>
<keyword evidence="3" id="KW-1185">Reference proteome</keyword>
<evidence type="ECO:0000313" key="3">
    <source>
        <dbReference type="Proteomes" id="UP000276215"/>
    </source>
</evidence>
<dbReference type="AlphaFoldDB" id="A0A3N4JXA6"/>
<dbReference type="PANTHER" id="PTHR13621:SF2">
    <property type="entry name" value="PROLINE-RICH PROTEIN PRCC"/>
    <property type="match status" value="1"/>
</dbReference>
<feature type="region of interest" description="Disordered" evidence="1">
    <location>
        <begin position="1"/>
        <end position="199"/>
    </location>
</feature>
<organism evidence="2 3">
    <name type="scientific">Choiromyces venosus 120613-1</name>
    <dbReference type="NCBI Taxonomy" id="1336337"/>
    <lineage>
        <taxon>Eukaryota</taxon>
        <taxon>Fungi</taxon>
        <taxon>Dikarya</taxon>
        <taxon>Ascomycota</taxon>
        <taxon>Pezizomycotina</taxon>
        <taxon>Pezizomycetes</taxon>
        <taxon>Pezizales</taxon>
        <taxon>Tuberaceae</taxon>
        <taxon>Choiromyces</taxon>
    </lineage>
</organism>
<dbReference type="Pfam" id="PF10253">
    <property type="entry name" value="PRCC"/>
    <property type="match status" value="1"/>
</dbReference>
<accession>A0A3N4JXA6</accession>
<feature type="compositionally biased region" description="Polar residues" evidence="1">
    <location>
        <begin position="21"/>
        <end position="30"/>
    </location>
</feature>
<proteinExistence type="predicted"/>
<evidence type="ECO:0000256" key="1">
    <source>
        <dbReference type="SAM" id="MobiDB-lite"/>
    </source>
</evidence>
<feature type="compositionally biased region" description="Basic and acidic residues" evidence="1">
    <location>
        <begin position="117"/>
        <end position="128"/>
    </location>
</feature>
<sequence>MLVNYSDSESDSEVQKPELSPQRSTLSRKTGLSALLPKPKGSQKTGQDGDTVTAGPKKFVVNLPKLDSQDDIADGPPTKKIRTSGGGSGLSAMLPAPKKSGVTARADPNPPPSPIEHGTDRETDEAVKESAQSTRTTSSSTVFVPQSVARKPIQPASAFKKSSETGAVKPRSQVSTKTKVSLFGAGTNSSAPNKSNKRTVSAGEYKPIMITAAKPASRPPDAFPNGNEGDPYGTIGEDVSAIVANEKTSHQTQTDRGDAMEDLDTIARQAGLDDSAMRQLYGRRGRQDAPINISTFSVDEEGQACQEYRARETSVVFPAQCRASTKGCIGGKLCSGKKKQKGGWFKIWMVVSSVIYGSVAKKKYCFVVFKAVVGRKEV</sequence>
<gene>
    <name evidence="2" type="ORF">L873DRAFT_1675161</name>
</gene>
<dbReference type="GO" id="GO:0005634">
    <property type="term" value="C:nucleus"/>
    <property type="evidence" value="ECO:0007669"/>
    <property type="project" value="TreeGrafter"/>
</dbReference>